<dbReference type="InterPro" id="IPR051455">
    <property type="entry name" value="Bact_solute-bind_prot3"/>
</dbReference>
<comment type="caution">
    <text evidence="7">The sequence shown here is derived from an EMBL/GenBank/DDBJ whole genome shotgun (WGS) entry which is preliminary data.</text>
</comment>
<dbReference type="GO" id="GO:0016020">
    <property type="term" value="C:membrane"/>
    <property type="evidence" value="ECO:0007669"/>
    <property type="project" value="InterPro"/>
</dbReference>
<evidence type="ECO:0000313" key="7">
    <source>
        <dbReference type="EMBL" id="RXN83791.1"/>
    </source>
</evidence>
<keyword evidence="3 4" id="KW-0732">Signal</keyword>
<dbReference type="GO" id="GO:0005576">
    <property type="term" value="C:extracellular region"/>
    <property type="evidence" value="ECO:0007669"/>
    <property type="project" value="TreeGrafter"/>
</dbReference>
<dbReference type="GO" id="GO:0015276">
    <property type="term" value="F:ligand-gated monoatomic ion channel activity"/>
    <property type="evidence" value="ECO:0007669"/>
    <property type="project" value="InterPro"/>
</dbReference>
<accession>A0A4Q1HD25</accession>
<dbReference type="InterPro" id="IPR001638">
    <property type="entry name" value="Solute-binding_3/MltF_N"/>
</dbReference>
<comment type="similarity">
    <text evidence="1">Belongs to the bacterial solute-binding protein 3 family.</text>
</comment>
<feature type="signal peptide" evidence="4">
    <location>
        <begin position="1"/>
        <end position="32"/>
    </location>
</feature>
<keyword evidence="8" id="KW-1185">Reference proteome</keyword>
<feature type="domain" description="Ionotropic glutamate receptor C-terminal" evidence="6">
    <location>
        <begin position="43"/>
        <end position="265"/>
    </location>
</feature>
<dbReference type="Pfam" id="PF00497">
    <property type="entry name" value="SBP_bac_3"/>
    <property type="match status" value="1"/>
</dbReference>
<dbReference type="PANTHER" id="PTHR30085">
    <property type="entry name" value="AMINO ACID ABC TRANSPORTER PERMEASE"/>
    <property type="match status" value="1"/>
</dbReference>
<dbReference type="AlphaFoldDB" id="A0A4Q1HD25"/>
<evidence type="ECO:0000256" key="4">
    <source>
        <dbReference type="SAM" id="SignalP"/>
    </source>
</evidence>
<evidence type="ECO:0000259" key="5">
    <source>
        <dbReference type="SMART" id="SM00062"/>
    </source>
</evidence>
<keyword evidence="2" id="KW-0813">Transport</keyword>
<dbReference type="InterPro" id="IPR001320">
    <property type="entry name" value="Iontro_rcpt_C"/>
</dbReference>
<dbReference type="Proteomes" id="UP000290849">
    <property type="component" value="Unassembled WGS sequence"/>
</dbReference>
<dbReference type="CDD" id="cd13689">
    <property type="entry name" value="PBP2_BsGlnH"/>
    <property type="match status" value="1"/>
</dbReference>
<evidence type="ECO:0000256" key="2">
    <source>
        <dbReference type="ARBA" id="ARBA00022448"/>
    </source>
</evidence>
<sequence length="285" mass="31306">MPTPSHHAFLLHRLAAAGLCAAALLAAAPAHADRLADIKSRGTLICGTQNASSPYAFQDPDTRSYMGYDVDMCKAVAQGLGVKLEHKPLSTEARIPELKMGRVDMVAGSMAYLPERARQVDYSLQYLQDDIRLLVKKKSGITKLSDLDGRKVCTSKGSSSSAVAQRVLTKSRMLNFQDVSSCYLALQSEKVDALPGGDLGLIRFRIESEKQGDPTVMLDEPIFTEHMGLVVDKGNPELLAAINKVIQDMDRRGELSAIYDKWMGANSPYKLVRTFKVEPVDLHRQ</sequence>
<evidence type="ECO:0000313" key="8">
    <source>
        <dbReference type="Proteomes" id="UP000290849"/>
    </source>
</evidence>
<dbReference type="PANTHER" id="PTHR30085:SF6">
    <property type="entry name" value="ABC TRANSPORTER GLUTAMINE-BINDING PROTEIN GLNH"/>
    <property type="match status" value="1"/>
</dbReference>
<dbReference type="SMART" id="SM00062">
    <property type="entry name" value="PBPb"/>
    <property type="match status" value="1"/>
</dbReference>
<protein>
    <submittedName>
        <fullName evidence="7">ABC transporter substrate-binding protein</fullName>
    </submittedName>
</protein>
<dbReference type="RefSeq" id="WP_129153903.1">
    <property type="nucleotide sequence ID" value="NZ_JBHSDO010000015.1"/>
</dbReference>
<dbReference type="SUPFAM" id="SSF53850">
    <property type="entry name" value="Periplasmic binding protein-like II"/>
    <property type="match status" value="1"/>
</dbReference>
<dbReference type="GO" id="GO:0006865">
    <property type="term" value="P:amino acid transport"/>
    <property type="evidence" value="ECO:0007669"/>
    <property type="project" value="TreeGrafter"/>
</dbReference>
<feature type="domain" description="Solute-binding protein family 3/N-terminal" evidence="5">
    <location>
        <begin position="43"/>
        <end position="266"/>
    </location>
</feature>
<dbReference type="SMART" id="SM00079">
    <property type="entry name" value="PBPe"/>
    <property type="match status" value="1"/>
</dbReference>
<proteinExistence type="inferred from homology"/>
<evidence type="ECO:0000256" key="3">
    <source>
        <dbReference type="ARBA" id="ARBA00022729"/>
    </source>
</evidence>
<gene>
    <name evidence="7" type="ORF">C7R54_26345</name>
</gene>
<name>A0A4Q1HD25_9BURK</name>
<dbReference type="EMBL" id="PYAL01000009">
    <property type="protein sequence ID" value="RXN83791.1"/>
    <property type="molecule type" value="Genomic_DNA"/>
</dbReference>
<evidence type="ECO:0000256" key="1">
    <source>
        <dbReference type="ARBA" id="ARBA00010333"/>
    </source>
</evidence>
<organism evidence="7 8">
    <name type="scientific">Achromobacter aloeverae</name>
    <dbReference type="NCBI Taxonomy" id="1750518"/>
    <lineage>
        <taxon>Bacteria</taxon>
        <taxon>Pseudomonadati</taxon>
        <taxon>Pseudomonadota</taxon>
        <taxon>Betaproteobacteria</taxon>
        <taxon>Burkholderiales</taxon>
        <taxon>Alcaligenaceae</taxon>
        <taxon>Achromobacter</taxon>
    </lineage>
</organism>
<dbReference type="Gene3D" id="3.40.190.10">
    <property type="entry name" value="Periplasmic binding protein-like II"/>
    <property type="match status" value="2"/>
</dbReference>
<reference evidence="7 8" key="1">
    <citation type="journal article" date="2017" name="Int. J. Syst. Evol. Microbiol.">
        <title>Achromobacter aloeverae sp. nov., isolated from the root of Aloe vera (L.) Burm.f.</title>
        <authorList>
            <person name="Kuncharoen N."/>
            <person name="Muramatsu Y."/>
            <person name="Shibata C."/>
            <person name="Kamakura Y."/>
            <person name="Nakagawa Y."/>
            <person name="Tanasupawat S."/>
        </authorList>
    </citation>
    <scope>NUCLEOTIDE SEQUENCE [LARGE SCALE GENOMIC DNA]</scope>
    <source>
        <strain evidence="7 8">AVA-1</strain>
    </source>
</reference>
<dbReference type="GO" id="GO:0030288">
    <property type="term" value="C:outer membrane-bounded periplasmic space"/>
    <property type="evidence" value="ECO:0007669"/>
    <property type="project" value="TreeGrafter"/>
</dbReference>
<feature type="chain" id="PRO_5020490771" evidence="4">
    <location>
        <begin position="33"/>
        <end position="285"/>
    </location>
</feature>
<evidence type="ECO:0000259" key="6">
    <source>
        <dbReference type="SMART" id="SM00079"/>
    </source>
</evidence>
<dbReference type="OrthoDB" id="7241844at2"/>